<dbReference type="PANTHER" id="PTHR43020:SF2">
    <property type="entry name" value="MITOCHONDRIAL TRNA METHYLTHIOTRANSFERASE CDK5RAP1"/>
    <property type="match status" value="1"/>
</dbReference>
<dbReference type="InterPro" id="IPR058240">
    <property type="entry name" value="rSAM_sf"/>
</dbReference>
<evidence type="ECO:0000256" key="1">
    <source>
        <dbReference type="ARBA" id="ARBA00001966"/>
    </source>
</evidence>
<gene>
    <name evidence="10" type="ORF">HMPREF1705_02929</name>
</gene>
<dbReference type="CDD" id="cd01335">
    <property type="entry name" value="Radical_SAM"/>
    <property type="match status" value="1"/>
</dbReference>
<reference evidence="11" key="1">
    <citation type="submission" date="2012-09" db="EMBL/GenBank/DDBJ databases">
        <authorList>
            <person name="Weinstock G."/>
            <person name="Sodergren E."/>
            <person name="Clifton S."/>
            <person name="Fulton L."/>
            <person name="Fulton B."/>
            <person name="Courtney L."/>
            <person name="Fronick C."/>
            <person name="Harrison M."/>
            <person name="Strong C."/>
            <person name="Farmer C."/>
            <person name="Delehaunty K."/>
            <person name="Markovic C."/>
            <person name="Hall O."/>
            <person name="Minx P."/>
            <person name="Tomlinson C."/>
            <person name="Mitreva M."/>
            <person name="Nelson J."/>
            <person name="Hou S."/>
            <person name="Wollam A."/>
            <person name="Pepin K.H."/>
            <person name="Johnson M."/>
            <person name="Bhonagiri V."/>
            <person name="Nash W.E."/>
            <person name="Suruliraj S."/>
            <person name="Warren W."/>
            <person name="Chinwalla A."/>
            <person name="Mardis E.R."/>
            <person name="Wilson R.K."/>
        </authorList>
    </citation>
    <scope>NUCLEOTIDE SEQUENCE [LARGE SCALE GENOMIC DNA]</scope>
    <source>
        <strain evidence="11">OS1</strain>
    </source>
</reference>
<dbReference type="GO" id="GO:0051539">
    <property type="term" value="F:4 iron, 4 sulfur cluster binding"/>
    <property type="evidence" value="ECO:0007669"/>
    <property type="project" value="UniProtKB-KW"/>
</dbReference>
<evidence type="ECO:0000256" key="4">
    <source>
        <dbReference type="ARBA" id="ARBA00022691"/>
    </source>
</evidence>
<evidence type="ECO:0000259" key="9">
    <source>
        <dbReference type="PROSITE" id="PS51918"/>
    </source>
</evidence>
<keyword evidence="3 10" id="KW-0808">Transferase</keyword>
<dbReference type="Proteomes" id="UP000005273">
    <property type="component" value="Unassembled WGS sequence"/>
</dbReference>
<protein>
    <submittedName>
        <fullName evidence="10">tRNA methylthiotransferase YqeV</fullName>
    </submittedName>
</protein>
<dbReference type="Gene3D" id="3.80.30.20">
    <property type="entry name" value="tm_1862 like domain"/>
    <property type="match status" value="1"/>
</dbReference>
<evidence type="ECO:0000313" key="10">
    <source>
        <dbReference type="EMBL" id="KRT35686.1"/>
    </source>
</evidence>
<dbReference type="PROSITE" id="PS51449">
    <property type="entry name" value="MTTASE_N"/>
    <property type="match status" value="1"/>
</dbReference>
<dbReference type="SFLD" id="SFLDS00029">
    <property type="entry name" value="Radical_SAM"/>
    <property type="match status" value="1"/>
</dbReference>
<dbReference type="PANTHER" id="PTHR43020">
    <property type="entry name" value="CDK5 REGULATORY SUBUNIT-ASSOCIATED PROTEIN 1"/>
    <property type="match status" value="1"/>
</dbReference>
<keyword evidence="4" id="KW-0949">S-adenosyl-L-methionine</keyword>
<dbReference type="NCBIfam" id="TIGR01579">
    <property type="entry name" value="MiaB-like-C"/>
    <property type="match status" value="1"/>
</dbReference>
<dbReference type="PROSITE" id="PS51918">
    <property type="entry name" value="RADICAL_SAM"/>
    <property type="match status" value="1"/>
</dbReference>
<evidence type="ECO:0000313" key="11">
    <source>
        <dbReference type="Proteomes" id="UP000005273"/>
    </source>
</evidence>
<dbReference type="FunFam" id="3.80.30.20:FF:000001">
    <property type="entry name" value="tRNA-2-methylthio-N(6)-dimethylallyladenosine synthase 2"/>
    <property type="match status" value="1"/>
</dbReference>
<proteinExistence type="predicted"/>
<dbReference type="AlphaFoldDB" id="A0A0T5XBJ3"/>
<sequence length="463" mass="52003">MFSLTLLKGIRVKIKTLGCRTNIYEAEAIADSFRREGAVISEDLFDVGILVSCAVTKTAEKKCRQFLRQLKRESPDALIVLCGCYVQALTEEELASLGADLYVGNRLKSDLPGIVAKMLNDPIERPLFLKKDVLSNDKWDALELSRVTFHTRSFVKVQDGCNRFCSYCIVPFLRGRPTSRSVKEVAEEVKRLVDHGCKEVVLTGIHLGLYGYGCDFDLGDLINALSRIEGLRRLRFGSIEPHALSDRLIDVLAESDIFCRHLHVPLQSGDDRILSLMQRGYRAEDFINIIRKIRRKLGDDVHISTDIIVGFPGEDEDAFQNTLNLVDALGIGRVHVFPFSPRSGTKAYDMPGRLEGQTIKSRVVRATERGRLSLQRYAQRWLNRKVDILVEHNDGEKVKGLSRHFLEVESSLDQTPSPSVEAFQNGGVGFECEVCVLEAKHGILYGVSSVEKDLSSERGVYRE</sequence>
<dbReference type="Gene3D" id="3.40.50.12160">
    <property type="entry name" value="Methylthiotransferase, N-terminal domain"/>
    <property type="match status" value="1"/>
</dbReference>
<dbReference type="InterPro" id="IPR038135">
    <property type="entry name" value="Methylthiotransferase_N_sf"/>
</dbReference>
<feature type="domain" description="Radical SAM core" evidence="9">
    <location>
        <begin position="147"/>
        <end position="376"/>
    </location>
</feature>
<evidence type="ECO:0000259" key="8">
    <source>
        <dbReference type="PROSITE" id="PS51449"/>
    </source>
</evidence>
<dbReference type="SUPFAM" id="SSF102114">
    <property type="entry name" value="Radical SAM enzymes"/>
    <property type="match status" value="1"/>
</dbReference>
<organism evidence="10 11">
    <name type="scientific">Acetomicrobium hydrogeniformans ATCC BAA-1850</name>
    <dbReference type="NCBI Taxonomy" id="592015"/>
    <lineage>
        <taxon>Bacteria</taxon>
        <taxon>Thermotogati</taxon>
        <taxon>Synergistota</taxon>
        <taxon>Synergistia</taxon>
        <taxon>Synergistales</taxon>
        <taxon>Acetomicrobiaceae</taxon>
        <taxon>Acetomicrobium</taxon>
    </lineage>
</organism>
<keyword evidence="7" id="KW-0411">Iron-sulfur</keyword>
<accession>A0A0T5XBJ3</accession>
<dbReference type="InterPro" id="IPR005839">
    <property type="entry name" value="Methylthiotransferase"/>
</dbReference>
<dbReference type="Pfam" id="PF00919">
    <property type="entry name" value="UPF0004"/>
    <property type="match status" value="1"/>
</dbReference>
<dbReference type="InterPro" id="IPR023404">
    <property type="entry name" value="rSAM_horseshoe"/>
</dbReference>
<name>A0A0T5XBJ3_9BACT</name>
<dbReference type="InterPro" id="IPR013848">
    <property type="entry name" value="Methylthiotransferase_N"/>
</dbReference>
<dbReference type="GO" id="GO:0035597">
    <property type="term" value="F:tRNA-2-methylthio-N(6)-dimethylallyladenosine(37) synthase activity"/>
    <property type="evidence" value="ECO:0007669"/>
    <property type="project" value="TreeGrafter"/>
</dbReference>
<evidence type="ECO:0000256" key="5">
    <source>
        <dbReference type="ARBA" id="ARBA00022723"/>
    </source>
</evidence>
<dbReference type="Pfam" id="PF04055">
    <property type="entry name" value="Radical_SAM"/>
    <property type="match status" value="1"/>
</dbReference>
<dbReference type="SMART" id="SM00729">
    <property type="entry name" value="Elp3"/>
    <property type="match status" value="1"/>
</dbReference>
<dbReference type="SFLD" id="SFLDG01082">
    <property type="entry name" value="B12-binding_domain_containing"/>
    <property type="match status" value="1"/>
</dbReference>
<dbReference type="InterPro" id="IPR020612">
    <property type="entry name" value="Methylthiotransferase_CS"/>
</dbReference>
<evidence type="ECO:0000256" key="2">
    <source>
        <dbReference type="ARBA" id="ARBA00022485"/>
    </source>
</evidence>
<dbReference type="eggNOG" id="COG0621">
    <property type="taxonomic scope" value="Bacteria"/>
</dbReference>
<keyword evidence="11" id="KW-1185">Reference proteome</keyword>
<dbReference type="InterPro" id="IPR006638">
    <property type="entry name" value="Elp3/MiaA/NifB-like_rSAM"/>
</dbReference>
<dbReference type="PROSITE" id="PS01278">
    <property type="entry name" value="MTTASE_RADICAL"/>
    <property type="match status" value="1"/>
</dbReference>
<evidence type="ECO:0000256" key="6">
    <source>
        <dbReference type="ARBA" id="ARBA00023004"/>
    </source>
</evidence>
<keyword evidence="6" id="KW-0408">Iron</keyword>
<dbReference type="NCBIfam" id="TIGR00089">
    <property type="entry name" value="MiaB/RimO family radical SAM methylthiotransferase"/>
    <property type="match status" value="1"/>
</dbReference>
<evidence type="ECO:0000256" key="7">
    <source>
        <dbReference type="ARBA" id="ARBA00023014"/>
    </source>
</evidence>
<dbReference type="GO" id="GO:0046872">
    <property type="term" value="F:metal ion binding"/>
    <property type="evidence" value="ECO:0007669"/>
    <property type="project" value="UniProtKB-KW"/>
</dbReference>
<keyword evidence="2" id="KW-0004">4Fe-4S</keyword>
<dbReference type="EMBL" id="ACJX03000001">
    <property type="protein sequence ID" value="KRT35686.1"/>
    <property type="molecule type" value="Genomic_DNA"/>
</dbReference>
<comment type="caution">
    <text evidence="10">The sequence shown here is derived from an EMBL/GenBank/DDBJ whole genome shotgun (WGS) entry which is preliminary data.</text>
</comment>
<dbReference type="STRING" id="592015.HMPREF1705_02929"/>
<dbReference type="SFLD" id="SFLDG01061">
    <property type="entry name" value="methylthiotransferase"/>
    <property type="match status" value="1"/>
</dbReference>
<dbReference type="InterPro" id="IPR006467">
    <property type="entry name" value="MiaB-like_bact"/>
</dbReference>
<evidence type="ECO:0000256" key="3">
    <source>
        <dbReference type="ARBA" id="ARBA00022679"/>
    </source>
</evidence>
<keyword evidence="5" id="KW-0479">Metal-binding</keyword>
<dbReference type="RefSeq" id="WP_009201610.1">
    <property type="nucleotide sequence ID" value="NZ_ACJX03000001.1"/>
</dbReference>
<feature type="domain" description="MTTase N-terminal" evidence="8">
    <location>
        <begin position="10"/>
        <end position="120"/>
    </location>
</feature>
<dbReference type="GO" id="GO:0005829">
    <property type="term" value="C:cytosol"/>
    <property type="evidence" value="ECO:0007669"/>
    <property type="project" value="TreeGrafter"/>
</dbReference>
<comment type="cofactor">
    <cofactor evidence="1">
        <name>[4Fe-4S] cluster</name>
        <dbReference type="ChEBI" id="CHEBI:49883"/>
    </cofactor>
</comment>
<dbReference type="InterPro" id="IPR007197">
    <property type="entry name" value="rSAM"/>
</dbReference>